<keyword evidence="5" id="KW-1185">Reference proteome</keyword>
<dbReference type="InterPro" id="IPR011009">
    <property type="entry name" value="Kinase-like_dom_sf"/>
</dbReference>
<dbReference type="InterPro" id="IPR016477">
    <property type="entry name" value="Fructo-/Ketosamine-3-kinase"/>
</dbReference>
<feature type="region of interest" description="Disordered" evidence="3">
    <location>
        <begin position="381"/>
        <end position="409"/>
    </location>
</feature>
<organism evidence="4 5">
    <name type="scientific">Colletotrichum nymphaeae SA-01</name>
    <dbReference type="NCBI Taxonomy" id="1460502"/>
    <lineage>
        <taxon>Eukaryota</taxon>
        <taxon>Fungi</taxon>
        <taxon>Dikarya</taxon>
        <taxon>Ascomycota</taxon>
        <taxon>Pezizomycotina</taxon>
        <taxon>Sordariomycetes</taxon>
        <taxon>Hypocreomycetidae</taxon>
        <taxon>Glomerellales</taxon>
        <taxon>Glomerellaceae</taxon>
        <taxon>Colletotrichum</taxon>
        <taxon>Colletotrichum acutatum species complex</taxon>
    </lineage>
</organism>
<gene>
    <name evidence="4" type="ORF">CNYM01_09047</name>
</gene>
<dbReference type="AlphaFoldDB" id="A0A135UN87"/>
<evidence type="ECO:0000313" key="5">
    <source>
        <dbReference type="Proteomes" id="UP000070054"/>
    </source>
</evidence>
<dbReference type="SUPFAM" id="SSF56112">
    <property type="entry name" value="Protein kinase-like (PK-like)"/>
    <property type="match status" value="1"/>
</dbReference>
<evidence type="ECO:0000313" key="4">
    <source>
        <dbReference type="EMBL" id="KXH61852.1"/>
    </source>
</evidence>
<protein>
    <recommendedName>
        <fullName evidence="1">protein-ribulosamine 3-kinase</fullName>
        <ecNumber evidence="1">2.7.1.172</ecNumber>
    </recommendedName>
</protein>
<feature type="compositionally biased region" description="Polar residues" evidence="3">
    <location>
        <begin position="388"/>
        <end position="400"/>
    </location>
</feature>
<dbReference type="PANTHER" id="PTHR12149">
    <property type="entry name" value="FRUCTOSAMINE 3 KINASE-RELATED PROTEIN"/>
    <property type="match status" value="1"/>
</dbReference>
<accession>A0A135UN87</accession>
<dbReference type="GO" id="GO:0102193">
    <property type="term" value="F:protein-ribulosamine 3-kinase activity"/>
    <property type="evidence" value="ECO:0007669"/>
    <property type="project" value="UniProtKB-EC"/>
</dbReference>
<dbReference type="EC" id="2.7.1.172" evidence="1"/>
<reference evidence="4 5" key="1">
    <citation type="submission" date="2014-02" db="EMBL/GenBank/DDBJ databases">
        <title>The genome sequence of Colletotrichum nymphaeae SA-01.</title>
        <authorList>
            <person name="Baroncelli R."/>
            <person name="Thon M.R."/>
        </authorList>
    </citation>
    <scope>NUCLEOTIDE SEQUENCE [LARGE SCALE GENOMIC DNA]</scope>
    <source>
        <strain evidence="4 5">SA-01</strain>
    </source>
</reference>
<dbReference type="Gene3D" id="3.90.1200.10">
    <property type="match status" value="1"/>
</dbReference>
<name>A0A135UN87_9PEZI</name>
<dbReference type="Proteomes" id="UP000070054">
    <property type="component" value="Unassembled WGS sequence"/>
</dbReference>
<comment type="caution">
    <text evidence="4">The sequence shown here is derived from an EMBL/GenBank/DDBJ whole genome shotgun (WGS) entry which is preliminary data.</text>
</comment>
<dbReference type="EMBL" id="JEMN01000358">
    <property type="protein sequence ID" value="KXH61852.1"/>
    <property type="molecule type" value="Genomic_DNA"/>
</dbReference>
<comment type="catalytic activity">
    <reaction evidence="2">
        <text>N(6)-D-ribulosyl-L-lysyl-[protein] + ATP = N(6)-(3-O-phospho-D-ribulosyl)-L-lysyl-[protein] + ADP + H(+)</text>
        <dbReference type="Rhea" id="RHEA:48432"/>
        <dbReference type="Rhea" id="RHEA-COMP:12103"/>
        <dbReference type="Rhea" id="RHEA-COMP:12104"/>
        <dbReference type="ChEBI" id="CHEBI:15378"/>
        <dbReference type="ChEBI" id="CHEBI:30616"/>
        <dbReference type="ChEBI" id="CHEBI:90418"/>
        <dbReference type="ChEBI" id="CHEBI:90420"/>
        <dbReference type="ChEBI" id="CHEBI:456216"/>
        <dbReference type="EC" id="2.7.1.172"/>
    </reaction>
    <physiologicalReaction direction="left-to-right" evidence="2">
        <dbReference type="Rhea" id="RHEA:48433"/>
    </physiologicalReaction>
</comment>
<evidence type="ECO:0000256" key="1">
    <source>
        <dbReference type="ARBA" id="ARBA00011961"/>
    </source>
</evidence>
<dbReference type="Pfam" id="PF03881">
    <property type="entry name" value="Fructosamin_kin"/>
    <property type="match status" value="1"/>
</dbReference>
<proteinExistence type="predicted"/>
<evidence type="ECO:0000256" key="2">
    <source>
        <dbReference type="ARBA" id="ARBA00048655"/>
    </source>
</evidence>
<sequence length="716" mass="82533">MKIIKFRPKEIPLDIEAVDPSLLAVFPEHSHVVEAIALDLSDWCDTARYNVRLKDGSIQRFFEKRAKGRGGYEQILAHLHSENSVYRFIPEFMPRPVAAGGYELQPDTCFFLLDFEDMVDRGIPPPETYMSVPVALHLRSTGRSPEGKFGFLVNTRFGNLTQPNEWESSWEVWWTNHMKFLLGREKAIRGAHTTEDEATLDFFVDHVLPRYLRPLETGGRSIKPTLCHTDLWPGNVKYKPDGERIIVYDANALWAHNEQPKEDLDSRLLIYLIRHQVCLSSLYPKQAELRDHPLEEALHFLKILVSVFANIMGFLDGPRVAIAWAGISLAIEIASPRSIYHAFKNAVSDLVVDFEEIWIPFPADGGLFDSVTLWDESEPENGLMQPVDQLNNGNPPSTTEAPEAQGRSHTFCSQRNASTEQSIIDESCELKCSPGTRRSKASIYWTNFLRSLCSKTSSSEEETYHLETFEVFGMEMPHDDNQLPLQRRRRRNGATTVVRAQHYLLFQNSTEQRLKGDYMRFPIFMSLFVTDSNSLVIAKCNMLVQERDHGATILAHASEAMDTFFSHFRNLDETYWDLRNPEILRVALMLQYYHAHLITFAAFLCKFERTYLNVRRMRYDPRQYRLKQWHLKGITEDSVALEKYNSLGKEITERLETLMDIIRLATDSKEHLGRAEVNIRILNREASGMISRMRDGLEHDLKFLDLTRDMAQTSST</sequence>
<dbReference type="PANTHER" id="PTHR12149:SF8">
    <property type="entry name" value="PROTEIN-RIBULOSAMINE 3-KINASE"/>
    <property type="match status" value="1"/>
</dbReference>
<evidence type="ECO:0000256" key="3">
    <source>
        <dbReference type="SAM" id="MobiDB-lite"/>
    </source>
</evidence>